<organism evidence="2 3">
    <name type="scientific">Mucilaginibacter dorajii</name>
    <dbReference type="NCBI Taxonomy" id="692994"/>
    <lineage>
        <taxon>Bacteria</taxon>
        <taxon>Pseudomonadati</taxon>
        <taxon>Bacteroidota</taxon>
        <taxon>Sphingobacteriia</taxon>
        <taxon>Sphingobacteriales</taxon>
        <taxon>Sphingobacteriaceae</taxon>
        <taxon>Mucilaginibacter</taxon>
    </lineage>
</organism>
<reference evidence="3" key="1">
    <citation type="journal article" date="2019" name="Int. J. Syst. Evol. Microbiol.">
        <title>The Global Catalogue of Microorganisms (GCM) 10K type strain sequencing project: providing services to taxonomists for standard genome sequencing and annotation.</title>
        <authorList>
            <consortium name="The Broad Institute Genomics Platform"/>
            <consortium name="The Broad Institute Genome Sequencing Center for Infectious Disease"/>
            <person name="Wu L."/>
            <person name="Ma J."/>
        </authorList>
    </citation>
    <scope>NUCLEOTIDE SEQUENCE [LARGE SCALE GENOMIC DNA]</scope>
    <source>
        <strain evidence="3">JCM 16601</strain>
    </source>
</reference>
<keyword evidence="1" id="KW-0732">Signal</keyword>
<dbReference type="InterPro" id="IPR031815">
    <property type="entry name" value="DUF5074"/>
</dbReference>
<dbReference type="EMBL" id="BAAAZC010000008">
    <property type="protein sequence ID" value="GAA3964665.1"/>
    <property type="molecule type" value="Genomic_DNA"/>
</dbReference>
<comment type="caution">
    <text evidence="2">The sequence shown here is derived from an EMBL/GenBank/DDBJ whole genome shotgun (WGS) entry which is preliminary data.</text>
</comment>
<keyword evidence="3" id="KW-1185">Reference proteome</keyword>
<dbReference type="PROSITE" id="PS51257">
    <property type="entry name" value="PROKAR_LIPOPROTEIN"/>
    <property type="match status" value="1"/>
</dbReference>
<dbReference type="InterPro" id="IPR015943">
    <property type="entry name" value="WD40/YVTN_repeat-like_dom_sf"/>
</dbReference>
<evidence type="ECO:0000256" key="1">
    <source>
        <dbReference type="SAM" id="SignalP"/>
    </source>
</evidence>
<protein>
    <recommendedName>
        <fullName evidence="4">DUF5074 domain-containing protein</fullName>
    </recommendedName>
</protein>
<proteinExistence type="predicted"/>
<dbReference type="Proteomes" id="UP001500742">
    <property type="component" value="Unassembled WGS sequence"/>
</dbReference>
<dbReference type="Pfam" id="PF16819">
    <property type="entry name" value="DUF5074"/>
    <property type="match status" value="1"/>
</dbReference>
<gene>
    <name evidence="2" type="ORF">GCM10022210_11330</name>
</gene>
<evidence type="ECO:0000313" key="2">
    <source>
        <dbReference type="EMBL" id="GAA3964665.1"/>
    </source>
</evidence>
<sequence length="365" mass="38632">MKKSITSRLLPYIIPVLALVSITACHKDHKIVPEGHGKYDQGFFMVNEGWFGHAIGSVSFYSTETLSITDSIFTTENPGAKLGTDKTTLEFGTVYNNKLYLLSKSGGPLVVTDASTLKETGRIASAATNDWRAFLGIDATKGLVSTGNGVYPITLQTLALGSALTGVTGQAGDMIKVGNYIFIETETDGVVILNASDYSVAKKIPGLSVGFAKTFDGSVWAAGGTSLVKINSTTLATSTVALPFTVNDTWGAWHPGSITASTTDLTVYIAKNDVYQGANTIYKYTDGNPALLTGPFITLPAGKITYGAGVAYNPATNQLVVNIIKSGYGVNDSVNDLAFYNPITSALIKDLPFTGYLYPATPVFH</sequence>
<dbReference type="RefSeq" id="WP_259092342.1">
    <property type="nucleotide sequence ID" value="NZ_BAAAZC010000008.1"/>
</dbReference>
<evidence type="ECO:0008006" key="4">
    <source>
        <dbReference type="Google" id="ProtNLM"/>
    </source>
</evidence>
<dbReference type="Gene3D" id="2.130.10.10">
    <property type="entry name" value="YVTN repeat-like/Quinoprotein amine dehydrogenase"/>
    <property type="match status" value="1"/>
</dbReference>
<evidence type="ECO:0000313" key="3">
    <source>
        <dbReference type="Proteomes" id="UP001500742"/>
    </source>
</evidence>
<name>A0ABP7PFH5_9SPHI</name>
<accession>A0ABP7PFH5</accession>
<feature type="chain" id="PRO_5046415523" description="DUF5074 domain-containing protein" evidence="1">
    <location>
        <begin position="19"/>
        <end position="365"/>
    </location>
</feature>
<feature type="signal peptide" evidence="1">
    <location>
        <begin position="1"/>
        <end position="18"/>
    </location>
</feature>